<evidence type="ECO:0000256" key="1">
    <source>
        <dbReference type="ARBA" id="ARBA00004651"/>
    </source>
</evidence>
<evidence type="ECO:0000256" key="6">
    <source>
        <dbReference type="ARBA" id="ARBA00023136"/>
    </source>
</evidence>
<dbReference type="RefSeq" id="WP_232188178.1">
    <property type="nucleotide sequence ID" value="NZ_JAIOAP010000015.1"/>
</dbReference>
<proteinExistence type="inferred from homology"/>
<comment type="subcellular location">
    <subcellularLocation>
        <location evidence="1 7">Cell membrane</location>
        <topology evidence="1 7">Multi-pass membrane protein</topology>
    </subcellularLocation>
</comment>
<dbReference type="PROSITE" id="PS50928">
    <property type="entry name" value="ABC_TM1"/>
    <property type="match status" value="1"/>
</dbReference>
<keyword evidence="2 7" id="KW-0813">Transport</keyword>
<gene>
    <name evidence="9" type="ORF">QJS35_24680</name>
</gene>
<keyword evidence="4 7" id="KW-0812">Transmembrane</keyword>
<dbReference type="InterPro" id="IPR000515">
    <property type="entry name" value="MetI-like"/>
</dbReference>
<name>A0ABV1L010_9BACL</name>
<dbReference type="EMBL" id="JASKHM010000016">
    <property type="protein sequence ID" value="MEQ4485586.1"/>
    <property type="molecule type" value="Genomic_DNA"/>
</dbReference>
<evidence type="ECO:0000313" key="10">
    <source>
        <dbReference type="Proteomes" id="UP001493487"/>
    </source>
</evidence>
<reference evidence="9 10" key="1">
    <citation type="journal article" date="2023" name="Genome Announc.">
        <title>Pan-Genome Analyses of the Genus Cohnella and Proposal of the Novel Species Cohnella silvisoli sp. nov., Isolated from Forest Soil.</title>
        <authorList>
            <person name="Wang C."/>
            <person name="Mao L."/>
            <person name="Bao G."/>
            <person name="Zhu H."/>
        </authorList>
    </citation>
    <scope>NUCLEOTIDE SEQUENCE [LARGE SCALE GENOMIC DNA]</scope>
    <source>
        <strain evidence="9 10">NL03-T5-1</strain>
    </source>
</reference>
<evidence type="ECO:0000256" key="3">
    <source>
        <dbReference type="ARBA" id="ARBA00022475"/>
    </source>
</evidence>
<evidence type="ECO:0000313" key="9">
    <source>
        <dbReference type="EMBL" id="MEQ4485586.1"/>
    </source>
</evidence>
<dbReference type="Proteomes" id="UP001493487">
    <property type="component" value="Unassembled WGS sequence"/>
</dbReference>
<comment type="similarity">
    <text evidence="7">Belongs to the binding-protein-dependent transport system permease family.</text>
</comment>
<comment type="caution">
    <text evidence="9">The sequence shown here is derived from an EMBL/GenBank/DDBJ whole genome shotgun (WGS) entry which is preliminary data.</text>
</comment>
<feature type="domain" description="ABC transmembrane type-1" evidence="8">
    <location>
        <begin position="73"/>
        <end position="282"/>
    </location>
</feature>
<dbReference type="InterPro" id="IPR035906">
    <property type="entry name" value="MetI-like_sf"/>
</dbReference>
<keyword evidence="10" id="KW-1185">Reference proteome</keyword>
<feature type="transmembrane region" description="Helical" evidence="7">
    <location>
        <begin position="181"/>
        <end position="206"/>
    </location>
</feature>
<evidence type="ECO:0000256" key="4">
    <source>
        <dbReference type="ARBA" id="ARBA00022692"/>
    </source>
</evidence>
<feature type="transmembrane region" description="Helical" evidence="7">
    <location>
        <begin position="12"/>
        <end position="30"/>
    </location>
</feature>
<accession>A0ABV1L010</accession>
<dbReference type="SUPFAM" id="SSF161098">
    <property type="entry name" value="MetI-like"/>
    <property type="match status" value="1"/>
</dbReference>
<dbReference type="Pfam" id="PF00528">
    <property type="entry name" value="BPD_transp_1"/>
    <property type="match status" value="1"/>
</dbReference>
<evidence type="ECO:0000256" key="2">
    <source>
        <dbReference type="ARBA" id="ARBA00022448"/>
    </source>
</evidence>
<feature type="transmembrane region" description="Helical" evidence="7">
    <location>
        <begin position="108"/>
        <end position="127"/>
    </location>
</feature>
<evidence type="ECO:0000256" key="7">
    <source>
        <dbReference type="RuleBase" id="RU363032"/>
    </source>
</evidence>
<keyword evidence="5 7" id="KW-1133">Transmembrane helix</keyword>
<dbReference type="PANTHER" id="PTHR43744">
    <property type="entry name" value="ABC TRANSPORTER PERMEASE PROTEIN MG189-RELATED-RELATED"/>
    <property type="match status" value="1"/>
</dbReference>
<protein>
    <submittedName>
        <fullName evidence="9">Carbohydrate ABC transporter permease</fullName>
    </submittedName>
</protein>
<feature type="transmembrane region" description="Helical" evidence="7">
    <location>
        <begin position="139"/>
        <end position="160"/>
    </location>
</feature>
<organism evidence="9 10">
    <name type="scientific">Cohnella silvisoli</name>
    <dbReference type="NCBI Taxonomy" id="2873699"/>
    <lineage>
        <taxon>Bacteria</taxon>
        <taxon>Bacillati</taxon>
        <taxon>Bacillota</taxon>
        <taxon>Bacilli</taxon>
        <taxon>Bacillales</taxon>
        <taxon>Paenibacillaceae</taxon>
        <taxon>Cohnella</taxon>
    </lineage>
</organism>
<sequence>MKLSNGDKALSIVIYVVLGILGFTAFYPFWNAAVVSFNLGTDTMQGGITFWPRQFSLENYEVVFKDKRLIDGFVISVLRTVAGTIGTILATSIFAYGMTKKELIGRKLYMIVCIFTMYFSGGLIPSYLLIRELGLMNSFWVMVIPGLISVWNMIIFRAFFIGMPAGLEESAKIDGCSNWGIFFRIIFPLSGPVLATLSLFTAVYHWNDWFAPSIYISNIDLLPIQTKLQQILNSNIMNEQMSQMDSSASSHLNQMRSVTTKSLSMATMMVATLPILCVYPFVQKYFVKGVLIGSLKE</sequence>
<evidence type="ECO:0000259" key="8">
    <source>
        <dbReference type="PROSITE" id="PS50928"/>
    </source>
</evidence>
<feature type="transmembrane region" description="Helical" evidence="7">
    <location>
        <begin position="263"/>
        <end position="282"/>
    </location>
</feature>
<dbReference type="Gene3D" id="1.10.3720.10">
    <property type="entry name" value="MetI-like"/>
    <property type="match status" value="1"/>
</dbReference>
<evidence type="ECO:0000256" key="5">
    <source>
        <dbReference type="ARBA" id="ARBA00022989"/>
    </source>
</evidence>
<keyword evidence="3" id="KW-1003">Cell membrane</keyword>
<dbReference type="CDD" id="cd06261">
    <property type="entry name" value="TM_PBP2"/>
    <property type="match status" value="1"/>
</dbReference>
<feature type="transmembrane region" description="Helical" evidence="7">
    <location>
        <begin position="73"/>
        <end position="96"/>
    </location>
</feature>
<keyword evidence="6 7" id="KW-0472">Membrane</keyword>
<dbReference type="PANTHER" id="PTHR43744:SF9">
    <property type="entry name" value="POLYGALACTURONAN_RHAMNOGALACTURONAN TRANSPORT SYSTEM PERMEASE PROTEIN YTCP"/>
    <property type="match status" value="1"/>
</dbReference>